<dbReference type="RefSeq" id="WP_017807066.1">
    <property type="nucleotide sequence ID" value="NZ_PQVK01000109.1"/>
</dbReference>
<feature type="domain" description="DNA polymerase III delta N-terminal" evidence="10">
    <location>
        <begin position="21"/>
        <end position="142"/>
    </location>
</feature>
<dbReference type="EMBL" id="UGHK01000002">
    <property type="protein sequence ID" value="STO72435.1"/>
    <property type="molecule type" value="Genomic_DNA"/>
</dbReference>
<dbReference type="InterPro" id="IPR027417">
    <property type="entry name" value="P-loop_NTPase"/>
</dbReference>
<dbReference type="PANTHER" id="PTHR34388">
    <property type="entry name" value="DNA POLYMERASE III SUBUNIT DELTA"/>
    <property type="match status" value="1"/>
</dbReference>
<keyword evidence="6" id="KW-0239">DNA-directed DNA polymerase</keyword>
<evidence type="ECO:0000256" key="8">
    <source>
        <dbReference type="ARBA" id="ARBA00049244"/>
    </source>
</evidence>
<evidence type="ECO:0000259" key="10">
    <source>
        <dbReference type="Pfam" id="PF06144"/>
    </source>
</evidence>
<dbReference type="Proteomes" id="UP000254465">
    <property type="component" value="Unassembled WGS sequence"/>
</dbReference>
<gene>
    <name evidence="12" type="primary">holA</name>
    <name evidence="12" type="ORF">NCTC11296_02362</name>
</gene>
<evidence type="ECO:0000256" key="4">
    <source>
        <dbReference type="ARBA" id="ARBA00022695"/>
    </source>
</evidence>
<dbReference type="Gene3D" id="3.40.50.300">
    <property type="entry name" value="P-loop containing nucleotide triphosphate hydrolases"/>
    <property type="match status" value="1"/>
</dbReference>
<name>A0A377IAV2_AVIPA</name>
<dbReference type="Gene3D" id="1.10.8.60">
    <property type="match status" value="1"/>
</dbReference>
<dbReference type="Pfam" id="PF06144">
    <property type="entry name" value="DNA_pol3_delta"/>
    <property type="match status" value="1"/>
</dbReference>
<evidence type="ECO:0000256" key="7">
    <source>
        <dbReference type="ARBA" id="ARBA00034754"/>
    </source>
</evidence>
<proteinExistence type="inferred from homology"/>
<evidence type="ECO:0000313" key="12">
    <source>
        <dbReference type="EMBL" id="STO72435.1"/>
    </source>
</evidence>
<dbReference type="Pfam" id="PF14840">
    <property type="entry name" value="DNA_pol3_delt_C"/>
    <property type="match status" value="1"/>
</dbReference>
<evidence type="ECO:0000313" key="13">
    <source>
        <dbReference type="Proteomes" id="UP000254465"/>
    </source>
</evidence>
<dbReference type="SUPFAM" id="SSF52540">
    <property type="entry name" value="P-loop containing nucleoside triphosphate hydrolases"/>
    <property type="match status" value="1"/>
</dbReference>
<reference evidence="12 13" key="1">
    <citation type="submission" date="2018-06" db="EMBL/GenBank/DDBJ databases">
        <authorList>
            <consortium name="Pathogen Informatics"/>
            <person name="Doyle S."/>
        </authorList>
    </citation>
    <scope>NUCLEOTIDE SEQUENCE [LARGE SCALE GENOMIC DNA]</scope>
    <source>
        <strain evidence="12 13">NCTC11296</strain>
    </source>
</reference>
<keyword evidence="4 12" id="KW-0548">Nucleotidyltransferase</keyword>
<organism evidence="12 13">
    <name type="scientific">Avibacterium paragallinarum</name>
    <name type="common">Haemophilus gallinarum</name>
    <dbReference type="NCBI Taxonomy" id="728"/>
    <lineage>
        <taxon>Bacteria</taxon>
        <taxon>Pseudomonadati</taxon>
        <taxon>Pseudomonadota</taxon>
        <taxon>Gammaproteobacteria</taxon>
        <taxon>Pasteurellales</taxon>
        <taxon>Pasteurellaceae</taxon>
        <taxon>Avibacterium</taxon>
    </lineage>
</organism>
<dbReference type="SUPFAM" id="SSF48019">
    <property type="entry name" value="post-AAA+ oligomerization domain-like"/>
    <property type="match status" value="1"/>
</dbReference>
<evidence type="ECO:0000256" key="6">
    <source>
        <dbReference type="ARBA" id="ARBA00022932"/>
    </source>
</evidence>
<evidence type="ECO:0000256" key="1">
    <source>
        <dbReference type="ARBA" id="ARBA00012417"/>
    </source>
</evidence>
<dbReference type="PANTHER" id="PTHR34388:SF1">
    <property type="entry name" value="DNA POLYMERASE III SUBUNIT DELTA"/>
    <property type="match status" value="1"/>
</dbReference>
<dbReference type="GO" id="GO:0003887">
    <property type="term" value="F:DNA-directed DNA polymerase activity"/>
    <property type="evidence" value="ECO:0007669"/>
    <property type="project" value="UniProtKB-UniRule"/>
</dbReference>
<dbReference type="InterPro" id="IPR032780">
    <property type="entry name" value="DNA_pol3_delt_C"/>
</dbReference>
<evidence type="ECO:0000256" key="2">
    <source>
        <dbReference type="ARBA" id="ARBA00017703"/>
    </source>
</evidence>
<evidence type="ECO:0000256" key="3">
    <source>
        <dbReference type="ARBA" id="ARBA00022679"/>
    </source>
</evidence>
<dbReference type="GO" id="GO:0006261">
    <property type="term" value="P:DNA-templated DNA replication"/>
    <property type="evidence" value="ECO:0007669"/>
    <property type="project" value="TreeGrafter"/>
</dbReference>
<dbReference type="InterPro" id="IPR005790">
    <property type="entry name" value="DNA_polIII_delta"/>
</dbReference>
<dbReference type="Gene3D" id="1.20.272.10">
    <property type="match status" value="1"/>
</dbReference>
<comment type="catalytic activity">
    <reaction evidence="8">
        <text>DNA(n) + a 2'-deoxyribonucleoside 5'-triphosphate = DNA(n+1) + diphosphate</text>
        <dbReference type="Rhea" id="RHEA:22508"/>
        <dbReference type="Rhea" id="RHEA-COMP:17339"/>
        <dbReference type="Rhea" id="RHEA-COMP:17340"/>
        <dbReference type="ChEBI" id="CHEBI:33019"/>
        <dbReference type="ChEBI" id="CHEBI:61560"/>
        <dbReference type="ChEBI" id="CHEBI:173112"/>
        <dbReference type="EC" id="2.7.7.7"/>
    </reaction>
</comment>
<protein>
    <recommendedName>
        <fullName evidence="2 9">DNA polymerase III subunit delta</fullName>
        <ecNumber evidence="1 9">2.7.7.7</ecNumber>
    </recommendedName>
</protein>
<dbReference type="GO" id="GO:0003677">
    <property type="term" value="F:DNA binding"/>
    <property type="evidence" value="ECO:0007669"/>
    <property type="project" value="InterPro"/>
</dbReference>
<dbReference type="EC" id="2.7.7.7" evidence="1 9"/>
<keyword evidence="3 12" id="KW-0808">Transferase</keyword>
<dbReference type="AlphaFoldDB" id="A0A377IAV2"/>
<dbReference type="CDD" id="cd18138">
    <property type="entry name" value="HLD_clamp_pol_III_delta"/>
    <property type="match status" value="1"/>
</dbReference>
<dbReference type="InterPro" id="IPR008921">
    <property type="entry name" value="DNA_pol3_clamp-load_cplx_C"/>
</dbReference>
<dbReference type="InterPro" id="IPR010372">
    <property type="entry name" value="DNA_pol3_delta_N"/>
</dbReference>
<feature type="domain" description="DNA polymerase III subunit delta C-terminal" evidence="11">
    <location>
        <begin position="217"/>
        <end position="344"/>
    </location>
</feature>
<evidence type="ECO:0000256" key="9">
    <source>
        <dbReference type="NCBIfam" id="TIGR01128"/>
    </source>
</evidence>
<dbReference type="GO" id="GO:0009360">
    <property type="term" value="C:DNA polymerase III complex"/>
    <property type="evidence" value="ECO:0007669"/>
    <property type="project" value="UniProtKB-UniRule"/>
</dbReference>
<keyword evidence="5" id="KW-0235">DNA replication</keyword>
<evidence type="ECO:0000259" key="11">
    <source>
        <dbReference type="Pfam" id="PF14840"/>
    </source>
</evidence>
<sequence length="344" mass="39681">MQRLFAEQLAGSLTARLATIYYLVGQDPLLLLESKDHIWAAAKAQGFDEKNEITIENSTDWTALFEQVQSMGLFFNRQILLLNLPENLTALLQKQLSELVALLHPDILLVLQSPKLTKAMEKQAWFMQANQLEPQLCIVNCQTPNIDQLPRWITARAKSLDIFIEPDAVQLLCYSYENNLLALKQTLQLLALLYPKEKITLAKVQNVVEQSSVFTVFQWIDALLEGKSQRARRILDGLRGEDIQPVILLRTLQREQITILTLTASQQQINIDSPLSTARLREQFDQLKIWQTRRTLFTQAIQRLTYRKLYQIIQQLAELERLVKQEFSDEVWGKLADLSVKICH</sequence>
<evidence type="ECO:0000256" key="5">
    <source>
        <dbReference type="ARBA" id="ARBA00022705"/>
    </source>
</evidence>
<accession>A0A377IAV2</accession>
<comment type="similarity">
    <text evidence="7">Belongs to the DNA polymerase HolA subunit family.</text>
</comment>
<dbReference type="NCBIfam" id="TIGR01128">
    <property type="entry name" value="holA"/>
    <property type="match status" value="1"/>
</dbReference>